<accession>A0A4R7CV71</accession>
<gene>
    <name evidence="1" type="ORF">B0I21_10790</name>
</gene>
<protein>
    <submittedName>
        <fullName evidence="1">Uncharacterized protein</fullName>
    </submittedName>
</protein>
<evidence type="ECO:0000313" key="2">
    <source>
        <dbReference type="Proteomes" id="UP000294752"/>
    </source>
</evidence>
<evidence type="ECO:0000313" key="1">
    <source>
        <dbReference type="EMBL" id="TDS11747.1"/>
    </source>
</evidence>
<name>A0A4R7CV71_9SPHI</name>
<dbReference type="AlphaFoldDB" id="A0A4R7CV71"/>
<dbReference type="Proteomes" id="UP000294752">
    <property type="component" value="Unassembled WGS sequence"/>
</dbReference>
<organism evidence="1 2">
    <name type="scientific">Sphingobacterium paludis</name>
    <dbReference type="NCBI Taxonomy" id="1476465"/>
    <lineage>
        <taxon>Bacteria</taxon>
        <taxon>Pseudomonadati</taxon>
        <taxon>Bacteroidota</taxon>
        <taxon>Sphingobacteriia</taxon>
        <taxon>Sphingobacteriales</taxon>
        <taxon>Sphingobacteriaceae</taxon>
        <taxon>Sphingobacterium</taxon>
    </lineage>
</organism>
<dbReference type="Gene3D" id="1.20.120.330">
    <property type="entry name" value="Nucleotidyltransferases domain 2"/>
    <property type="match status" value="1"/>
</dbReference>
<dbReference type="EMBL" id="SNZV01000007">
    <property type="protein sequence ID" value="TDS11747.1"/>
    <property type="molecule type" value="Genomic_DNA"/>
</dbReference>
<comment type="caution">
    <text evidence="1">The sequence shown here is derived from an EMBL/GenBank/DDBJ whole genome shotgun (WGS) entry which is preliminary data.</text>
</comment>
<keyword evidence="2" id="KW-1185">Reference proteome</keyword>
<dbReference type="RefSeq" id="WP_133641208.1">
    <property type="nucleotide sequence ID" value="NZ_SNZV01000007.1"/>
</dbReference>
<proteinExistence type="predicted"/>
<sequence length="137" mass="15959">MRFEHGEHNESLCDHLLTNTPGKFNDWVVTTAFYACIHFVEHKIFPSTIDSEDFENFENYCDVQHNKVKNPLSKHALKAELVKKRIPSISSQYRWLKEACMNSRYTNYSVSDEKARNSNLIMKKIKEACSKDRAKAA</sequence>
<reference evidence="1 2" key="1">
    <citation type="submission" date="2019-03" db="EMBL/GenBank/DDBJ databases">
        <title>Genomic Encyclopedia of Type Strains, Phase III (KMG-III): the genomes of soil and plant-associated and newly described type strains.</title>
        <authorList>
            <person name="Whitman W."/>
        </authorList>
    </citation>
    <scope>NUCLEOTIDE SEQUENCE [LARGE SCALE GENOMIC DNA]</scope>
    <source>
        <strain evidence="1 2">CGMCC 1.12801</strain>
    </source>
</reference>
<dbReference type="OrthoDB" id="1442972at2"/>